<comment type="caution">
    <text evidence="1">The sequence shown here is derived from an EMBL/GenBank/DDBJ whole genome shotgun (WGS) entry which is preliminary data.</text>
</comment>
<dbReference type="SUPFAM" id="SSF52980">
    <property type="entry name" value="Restriction endonuclease-like"/>
    <property type="match status" value="1"/>
</dbReference>
<name>A0A437JA82_9SPHN</name>
<sequence length="245" mass="27331">MFERLVDNGFEVLCTNHAEAIVLHDFPDLVGELENALLGISLPMTEIIGGGGGEAKMTQRLRRGLADLHWRKHKFELTKTVDGVAKESISHEIDHVRRADNGTFALEIEWNNKDPFFDRDLENFKRLHAEGAISVGAIITRGSEMQATMREKVERFAVNRAIQDFTALMDFGAGSPTVPQRRQIESDMARGISFAKAWSKKFTSDKFGQATTHWLKLQDRVARGVGNPCPLILIGLPSSIIDMTA</sequence>
<accession>A0A437JA82</accession>
<dbReference type="Pfam" id="PF09195">
    <property type="entry name" value="Endonuc-BglII"/>
    <property type="match status" value="1"/>
</dbReference>
<proteinExistence type="predicted"/>
<keyword evidence="1" id="KW-0540">Nuclease</keyword>
<protein>
    <submittedName>
        <fullName evidence="1">Restriction endonuclease</fullName>
    </submittedName>
</protein>
<dbReference type="InterPro" id="IPR015278">
    <property type="entry name" value="BglII-like"/>
</dbReference>
<keyword evidence="1" id="KW-0378">Hydrolase</keyword>
<dbReference type="GO" id="GO:0009307">
    <property type="term" value="P:DNA restriction-modification system"/>
    <property type="evidence" value="ECO:0007669"/>
    <property type="project" value="InterPro"/>
</dbReference>
<dbReference type="OrthoDB" id="1956808at2"/>
<evidence type="ECO:0000313" key="2">
    <source>
        <dbReference type="Proteomes" id="UP000282977"/>
    </source>
</evidence>
<keyword evidence="1" id="KW-0255">Endonuclease</keyword>
<dbReference type="InterPro" id="IPR011335">
    <property type="entry name" value="Restrct_endonuc-II-like"/>
</dbReference>
<dbReference type="GO" id="GO:0009036">
    <property type="term" value="F:type II site-specific deoxyribonuclease activity"/>
    <property type="evidence" value="ECO:0007669"/>
    <property type="project" value="InterPro"/>
</dbReference>
<dbReference type="EMBL" id="RZUL01000002">
    <property type="protein sequence ID" value="RVT42394.1"/>
    <property type="molecule type" value="Genomic_DNA"/>
</dbReference>
<reference evidence="1 2" key="1">
    <citation type="submission" date="2019-01" db="EMBL/GenBank/DDBJ databases">
        <authorList>
            <person name="Chen W.-M."/>
        </authorList>
    </citation>
    <scope>NUCLEOTIDE SEQUENCE [LARGE SCALE GENOMIC DNA]</scope>
    <source>
        <strain evidence="1 2">TLA-22</strain>
    </source>
</reference>
<evidence type="ECO:0000313" key="1">
    <source>
        <dbReference type="EMBL" id="RVT42394.1"/>
    </source>
</evidence>
<gene>
    <name evidence="1" type="ORF">ENE74_06230</name>
</gene>
<dbReference type="AlphaFoldDB" id="A0A437JA82"/>
<organism evidence="1 2">
    <name type="scientific">Sphingobium algorifonticola</name>
    <dbReference type="NCBI Taxonomy" id="2008318"/>
    <lineage>
        <taxon>Bacteria</taxon>
        <taxon>Pseudomonadati</taxon>
        <taxon>Pseudomonadota</taxon>
        <taxon>Alphaproteobacteria</taxon>
        <taxon>Sphingomonadales</taxon>
        <taxon>Sphingomonadaceae</taxon>
        <taxon>Sphingobium</taxon>
    </lineage>
</organism>
<keyword evidence="2" id="KW-1185">Reference proteome</keyword>
<dbReference type="Proteomes" id="UP000282977">
    <property type="component" value="Unassembled WGS sequence"/>
</dbReference>